<keyword evidence="4" id="KW-1185">Reference proteome</keyword>
<dbReference type="RefSeq" id="WP_252917067.1">
    <property type="nucleotide sequence ID" value="NZ_JAAAML010000004.1"/>
</dbReference>
<proteinExistence type="predicted"/>
<gene>
    <name evidence="3" type="ORF">GTW23_19505</name>
</gene>
<protein>
    <recommendedName>
        <fullName evidence="2">Haem-binding uptake Tiki superfamily ChaN domain-containing protein</fullName>
    </recommendedName>
</protein>
<sequence length="364" mass="39913">MYREISQPGTDMRRTGTRTGEDASMPRLANNRASRFSRWRLRLVVPFVSAMLLAGLTSHAPASDAEAGAEWQTWTTGDHAPDQLIGAIWSSRDQAFVSPSALLQAVSEARFILLGENHDNAAHHHLQAWIIRNASLSGNLSVVMEQIDASKAETLEAFLAQSDPDPVKLGETLDWAKSGWPDWELYLPVAAAAIDRQAGILPGLPARSQTRRIAEEGFASMTADRLSALKLDQPLPEVQSEALRQEIAEAHCDLLPTQALPAMEAVQRFRDAYMAEAMLKAASKGPAILIAGNGHVERNRGVPWYLKQAGAEGVLVITMSETLPDARSARETPVNDQAADYTWYTTHVDRGDPCAALRERFKTE</sequence>
<feature type="domain" description="Haem-binding uptake Tiki superfamily ChaN" evidence="2">
    <location>
        <begin position="102"/>
        <end position="306"/>
    </location>
</feature>
<dbReference type="EMBL" id="JAAAML010000004">
    <property type="protein sequence ID" value="MCO6410373.1"/>
    <property type="molecule type" value="Genomic_DNA"/>
</dbReference>
<dbReference type="SUPFAM" id="SSF159501">
    <property type="entry name" value="EreA/ChaN-like"/>
    <property type="match status" value="1"/>
</dbReference>
<name>A0ABT1CVY6_9HYPH</name>
<dbReference type="Proteomes" id="UP001320715">
    <property type="component" value="Unassembled WGS sequence"/>
</dbReference>
<evidence type="ECO:0000259" key="2">
    <source>
        <dbReference type="Pfam" id="PF04187"/>
    </source>
</evidence>
<evidence type="ECO:0000256" key="1">
    <source>
        <dbReference type="SAM" id="MobiDB-lite"/>
    </source>
</evidence>
<evidence type="ECO:0000313" key="4">
    <source>
        <dbReference type="Proteomes" id="UP001320715"/>
    </source>
</evidence>
<organism evidence="3 4">
    <name type="scientific">Hoeflea alexandrii</name>
    <dbReference type="NCBI Taxonomy" id="288436"/>
    <lineage>
        <taxon>Bacteria</taxon>
        <taxon>Pseudomonadati</taxon>
        <taxon>Pseudomonadota</taxon>
        <taxon>Alphaproteobacteria</taxon>
        <taxon>Hyphomicrobiales</taxon>
        <taxon>Rhizobiaceae</taxon>
        <taxon>Hoeflea</taxon>
    </lineage>
</organism>
<dbReference type="Gene3D" id="3.40.50.11550">
    <property type="match status" value="2"/>
</dbReference>
<dbReference type="CDD" id="cd14727">
    <property type="entry name" value="ChanN-like"/>
    <property type="match status" value="1"/>
</dbReference>
<feature type="region of interest" description="Disordered" evidence="1">
    <location>
        <begin position="1"/>
        <end position="26"/>
    </location>
</feature>
<dbReference type="Pfam" id="PF04187">
    <property type="entry name" value="Cofac_haem_bdg"/>
    <property type="match status" value="1"/>
</dbReference>
<comment type="caution">
    <text evidence="3">The sequence shown here is derived from an EMBL/GenBank/DDBJ whole genome shotgun (WGS) entry which is preliminary data.</text>
</comment>
<evidence type="ECO:0000313" key="3">
    <source>
        <dbReference type="EMBL" id="MCO6410373.1"/>
    </source>
</evidence>
<reference evidence="3 4" key="1">
    <citation type="submission" date="2020-01" db="EMBL/GenBank/DDBJ databases">
        <title>Genomes of bacteria type strains.</title>
        <authorList>
            <person name="Chen J."/>
            <person name="Zhu S."/>
            <person name="Yang J."/>
        </authorList>
    </citation>
    <scope>NUCLEOTIDE SEQUENCE [LARGE SCALE GENOMIC DNA]</scope>
    <source>
        <strain evidence="3 4">DSM 16655</strain>
    </source>
</reference>
<accession>A0ABT1CVY6</accession>
<dbReference type="InterPro" id="IPR007314">
    <property type="entry name" value="Cofac_haem-bd_dom"/>
</dbReference>